<dbReference type="AlphaFoldDB" id="A0A409W2A2"/>
<dbReference type="OrthoDB" id="2663142at2759"/>
<reference evidence="1 2" key="1">
    <citation type="journal article" date="2018" name="Evol. Lett.">
        <title>Horizontal gene cluster transfer increased hallucinogenic mushroom diversity.</title>
        <authorList>
            <person name="Reynolds H.T."/>
            <person name="Vijayakumar V."/>
            <person name="Gluck-Thaler E."/>
            <person name="Korotkin H.B."/>
            <person name="Matheny P.B."/>
            <person name="Slot J.C."/>
        </authorList>
    </citation>
    <scope>NUCLEOTIDE SEQUENCE [LARGE SCALE GENOMIC DNA]</scope>
    <source>
        <strain evidence="1 2">2629</strain>
    </source>
</reference>
<evidence type="ECO:0000313" key="1">
    <source>
        <dbReference type="EMBL" id="PPQ72626.1"/>
    </source>
</evidence>
<keyword evidence="2" id="KW-1185">Reference proteome</keyword>
<dbReference type="EMBL" id="NHTK01005860">
    <property type="protein sequence ID" value="PPQ72626.1"/>
    <property type="molecule type" value="Genomic_DNA"/>
</dbReference>
<gene>
    <name evidence="1" type="ORF">CVT24_005117</name>
</gene>
<sequence>MHEVLRNWDLVYQIFEWLEDDREALLAGALTCHTFRKPAQDILWRYIDQSLAPLLALLPVHKPSGYDDWRLEETVQPLHLERVTHLARQVRALSPYRSHKAKSFDPSVLMSFLIALPPPEVPTLFRNLRELHLAFDTYRGPTPGIFQLAYSANLKAVRFYCSGSFYVSEYGMREIAFFIRRLQSDLIACQIQRFEIIFQSDQGVFDAIPSFTNLRSLELYGNKSVVFRYTHLVCLSMLRDLSKLVIGAHYFDNGSVNQGWTASMPGSVQFKWDPFRMLRDLTVVCPLAAFIDMLSTPFSHFPNLSRLKLCISLEQHHGVFNIIGLISARSWALLFSTLSTAATALKRVEIRAQELSWTRWEDANLDKGVFLGVGFEENGLGMDLCQMSPSRLEEFVVGFPLFRVLELNDFKAMGQAWGSSLTTLHLPIVGIPEDDATAPQTGMSWIGYRSAPMRVEMLPSIAAYFPNLKSLQIDIDVDALPNDLPPLRGDYEPVHGLERLEMRLRYWRRGKKKVETVAMYVYTAFPALQVFSPMMGRDCGKCDVALQKAYRALVEGGTNTSCSEAGTPASVSTSS</sequence>
<dbReference type="Proteomes" id="UP000284842">
    <property type="component" value="Unassembled WGS sequence"/>
</dbReference>
<evidence type="ECO:0008006" key="3">
    <source>
        <dbReference type="Google" id="ProtNLM"/>
    </source>
</evidence>
<dbReference type="SUPFAM" id="SSF52047">
    <property type="entry name" value="RNI-like"/>
    <property type="match status" value="1"/>
</dbReference>
<evidence type="ECO:0000313" key="2">
    <source>
        <dbReference type="Proteomes" id="UP000284842"/>
    </source>
</evidence>
<organism evidence="1 2">
    <name type="scientific">Panaeolus cyanescens</name>
    <dbReference type="NCBI Taxonomy" id="181874"/>
    <lineage>
        <taxon>Eukaryota</taxon>
        <taxon>Fungi</taxon>
        <taxon>Dikarya</taxon>
        <taxon>Basidiomycota</taxon>
        <taxon>Agaricomycotina</taxon>
        <taxon>Agaricomycetes</taxon>
        <taxon>Agaricomycetidae</taxon>
        <taxon>Agaricales</taxon>
        <taxon>Agaricineae</taxon>
        <taxon>Galeropsidaceae</taxon>
        <taxon>Panaeolus</taxon>
    </lineage>
</organism>
<accession>A0A409W2A2</accession>
<dbReference type="InParanoid" id="A0A409W2A2"/>
<protein>
    <recommendedName>
        <fullName evidence="3">F-box domain-containing protein</fullName>
    </recommendedName>
</protein>
<comment type="caution">
    <text evidence="1">The sequence shown here is derived from an EMBL/GenBank/DDBJ whole genome shotgun (WGS) entry which is preliminary data.</text>
</comment>
<name>A0A409W2A2_9AGAR</name>
<proteinExistence type="predicted"/>